<keyword evidence="2" id="KW-1185">Reference proteome</keyword>
<accession>A0ABS8WST2</accession>
<gene>
    <name evidence="1" type="ORF">HAX54_004296</name>
</gene>
<reference evidence="1 2" key="1">
    <citation type="journal article" date="2021" name="BMC Genomics">
        <title>Datura genome reveals duplications of psychoactive alkaloid biosynthetic genes and high mutation rate following tissue culture.</title>
        <authorList>
            <person name="Rajewski A."/>
            <person name="Carter-House D."/>
            <person name="Stajich J."/>
            <person name="Litt A."/>
        </authorList>
    </citation>
    <scope>NUCLEOTIDE SEQUENCE [LARGE SCALE GENOMIC DNA]</scope>
    <source>
        <strain evidence="1">AR-01</strain>
    </source>
</reference>
<dbReference type="EMBL" id="JACEIK010011980">
    <property type="protein sequence ID" value="MCE3215987.1"/>
    <property type="molecule type" value="Genomic_DNA"/>
</dbReference>
<evidence type="ECO:0000313" key="2">
    <source>
        <dbReference type="Proteomes" id="UP000823775"/>
    </source>
</evidence>
<dbReference type="Proteomes" id="UP000823775">
    <property type="component" value="Unassembled WGS sequence"/>
</dbReference>
<organism evidence="1 2">
    <name type="scientific">Datura stramonium</name>
    <name type="common">Jimsonweed</name>
    <name type="synonym">Common thornapple</name>
    <dbReference type="NCBI Taxonomy" id="4076"/>
    <lineage>
        <taxon>Eukaryota</taxon>
        <taxon>Viridiplantae</taxon>
        <taxon>Streptophyta</taxon>
        <taxon>Embryophyta</taxon>
        <taxon>Tracheophyta</taxon>
        <taxon>Spermatophyta</taxon>
        <taxon>Magnoliopsida</taxon>
        <taxon>eudicotyledons</taxon>
        <taxon>Gunneridae</taxon>
        <taxon>Pentapetalae</taxon>
        <taxon>asterids</taxon>
        <taxon>lamiids</taxon>
        <taxon>Solanales</taxon>
        <taxon>Solanaceae</taxon>
        <taxon>Solanoideae</taxon>
        <taxon>Datureae</taxon>
        <taxon>Datura</taxon>
    </lineage>
</organism>
<comment type="caution">
    <text evidence="1">The sequence shown here is derived from an EMBL/GenBank/DDBJ whole genome shotgun (WGS) entry which is preliminary data.</text>
</comment>
<evidence type="ECO:0000313" key="1">
    <source>
        <dbReference type="EMBL" id="MCE3215987.1"/>
    </source>
</evidence>
<proteinExistence type="predicted"/>
<sequence length="199" mass="21965">MSESEIALITQVVVSTATINVNVAVNDEATVDGCVPRQDTAHPATYVAIEADDTQRTGSRHPGKAQQSPFVAGFGLCEFGSVSIKCVKGRSLPMPRITFPLDYGFIQAFSSFVDEGMITKMGSVAVYSDDNDYLELSYDFEVSSFSRKTWFHTLNYLGRPISYDDIFRSVCEGLVVVIDTMKVYAYTVMASLRILGMYL</sequence>
<protein>
    <submittedName>
        <fullName evidence="1">Uncharacterized protein</fullName>
    </submittedName>
</protein>
<name>A0ABS8WST2_DATST</name>